<dbReference type="Proteomes" id="UP000001279">
    <property type="component" value="Chromosome"/>
</dbReference>
<dbReference type="STRING" id="1069534.LRC_17090"/>
<reference evidence="1 2" key="1">
    <citation type="journal article" date="2011" name="Microb. Cell Fact.">
        <title>Genome sequences and comparative genomics of two Lactobacillus ruminis strains from the bovine and human intestinal tracts.</title>
        <authorList>
            <person name="Forde B.M."/>
            <person name="Neville B.A."/>
            <person name="O'Donnell M.M."/>
            <person name="Riboulet-Bisson E."/>
            <person name="Claesson M.J."/>
            <person name="Coghlan A."/>
            <person name="Ross R.P."/>
            <person name="O'Toole P.W."/>
        </authorList>
    </citation>
    <scope>NUCLEOTIDE SEQUENCE [LARGE SCALE GENOMIC DNA]</scope>
    <source>
        <strain evidence="2">ATCC 27782 / RF3</strain>
    </source>
</reference>
<evidence type="ECO:0000313" key="2">
    <source>
        <dbReference type="Proteomes" id="UP000001279"/>
    </source>
</evidence>
<dbReference type="AlphaFoldDB" id="G2SS03"/>
<dbReference type="EMBL" id="CP003032">
    <property type="protein sequence ID" value="AEN78951.1"/>
    <property type="molecule type" value="Genomic_DNA"/>
</dbReference>
<dbReference type="KEGG" id="lrm:LRC_17090"/>
<organism evidence="1 2">
    <name type="scientific">Ligilactobacillus ruminis (strain ATCC 27782 / RF3)</name>
    <name type="common">Lactobacillus ruminis</name>
    <dbReference type="NCBI Taxonomy" id="1069534"/>
    <lineage>
        <taxon>Bacteria</taxon>
        <taxon>Bacillati</taxon>
        <taxon>Bacillota</taxon>
        <taxon>Bacilli</taxon>
        <taxon>Lactobacillales</taxon>
        <taxon>Lactobacillaceae</taxon>
        <taxon>Ligilactobacillus</taxon>
    </lineage>
</organism>
<gene>
    <name evidence="1" type="ordered locus">LRC_17090</name>
</gene>
<dbReference type="PATRIC" id="fig|1069534.5.peg.1822"/>
<name>G2SS03_LIGR2</name>
<protein>
    <submittedName>
        <fullName evidence="1">Uncharacterized protein</fullName>
    </submittedName>
</protein>
<sequence>MIHNQSQISSHFLDIQKQIWILPVIGAWLLQANHQNRRFARNPVLVH</sequence>
<accession>G2SS03</accession>
<proteinExistence type="predicted"/>
<evidence type="ECO:0000313" key="1">
    <source>
        <dbReference type="EMBL" id="AEN78951.1"/>
    </source>
</evidence>
<keyword evidence="2" id="KW-1185">Reference proteome</keyword>
<dbReference type="HOGENOM" id="CLU_3169600_0_0_9"/>